<keyword evidence="4" id="KW-0472">Membrane</keyword>
<reference evidence="7" key="1">
    <citation type="submission" date="2023-08" db="EMBL/GenBank/DDBJ databases">
        <title>Draft sequence of the Babesia gibsoni genome.</title>
        <authorList>
            <person name="Yamagishi J.Y."/>
            <person name="Xuan X.X."/>
        </authorList>
    </citation>
    <scope>NUCLEOTIDE SEQUENCE</scope>
    <source>
        <strain evidence="7">Azabu</strain>
    </source>
</reference>
<evidence type="ECO:0000256" key="2">
    <source>
        <dbReference type="ARBA" id="ARBA00023145"/>
    </source>
</evidence>
<feature type="domain" description="Peptidase C1A papain C-terminal" evidence="5">
    <location>
        <begin position="213"/>
        <end position="420"/>
    </location>
</feature>
<feature type="domain" description="Cathepsin propeptide inhibitor" evidence="6">
    <location>
        <begin position="125"/>
        <end position="183"/>
    </location>
</feature>
<evidence type="ECO:0000256" key="1">
    <source>
        <dbReference type="ARBA" id="ARBA00008455"/>
    </source>
</evidence>
<proteinExistence type="inferred from homology"/>
<dbReference type="Pfam" id="PF00112">
    <property type="entry name" value="Peptidase_C1"/>
    <property type="match status" value="1"/>
</dbReference>
<evidence type="ECO:0000256" key="3">
    <source>
        <dbReference type="ARBA" id="ARBA00023180"/>
    </source>
</evidence>
<accession>A0AAD8PEI5</accession>
<sequence length="439" mass="48766">MTQAPFSGHGRTLAGRVVSSGRSRYRGAFYQRIKPYYPLLTTLGIVAAFFGAMFIISALAYRKKSEVTLPIFSTLEFAFEESKYENYTTVKGAESEDYINKLAEGFYKRKLPVNGTDVVNMYKAFNEFNKTHGRQHESQEDKFDRFFNYKANADAIEAVEQSEEKLPFKYALNKFADVDGLQFLASVAMPLDRSLFKGRIGKGSYRSKKYGHERVSLDYADAKRVSPVKDQGLAPHGWAFAAIAALESQLLHKGRVSVSLSEQQLIDCVDNADNPHSRTLKDAFDYLKGSGVNVSEVYPYTGSVGECTPVKGQHSYRATTFEMVDEPQLLELLKTHGPLAVYVSINDDWPLYSSGVLNSCSNVPNHALLLVGAGESAEGKYWLLKNSWGTDWGINGYVKLLRGFEDGNECGIAVAAAYTTEVPDEDIDKSKLVSPTVTL</sequence>
<keyword evidence="8" id="KW-1185">Reference proteome</keyword>
<dbReference type="InterPro" id="IPR039417">
    <property type="entry name" value="Peptidase_C1A_papain-like"/>
</dbReference>
<gene>
    <name evidence="7" type="ORF">BgAZ_207790</name>
</gene>
<dbReference type="PANTHER" id="PTHR12411">
    <property type="entry name" value="CYSTEINE PROTEASE FAMILY C1-RELATED"/>
    <property type="match status" value="1"/>
</dbReference>
<evidence type="ECO:0000259" key="5">
    <source>
        <dbReference type="SMART" id="SM00645"/>
    </source>
</evidence>
<dbReference type="PROSITE" id="PS00640">
    <property type="entry name" value="THIOL_PROTEASE_ASN"/>
    <property type="match status" value="1"/>
</dbReference>
<dbReference type="EMBL" id="JAVEPI010000002">
    <property type="protein sequence ID" value="KAK1443903.1"/>
    <property type="molecule type" value="Genomic_DNA"/>
</dbReference>
<keyword evidence="4" id="KW-0812">Transmembrane</keyword>
<comment type="similarity">
    <text evidence="1">Belongs to the peptidase C1 family.</text>
</comment>
<name>A0AAD8PEI5_BABGI</name>
<dbReference type="Proteomes" id="UP001230268">
    <property type="component" value="Unassembled WGS sequence"/>
</dbReference>
<dbReference type="SMART" id="SM00848">
    <property type="entry name" value="Inhibitor_I29"/>
    <property type="match status" value="1"/>
</dbReference>
<feature type="transmembrane region" description="Helical" evidence="4">
    <location>
        <begin position="36"/>
        <end position="61"/>
    </location>
</feature>
<organism evidence="7 8">
    <name type="scientific">Babesia gibsoni</name>
    <dbReference type="NCBI Taxonomy" id="33632"/>
    <lineage>
        <taxon>Eukaryota</taxon>
        <taxon>Sar</taxon>
        <taxon>Alveolata</taxon>
        <taxon>Apicomplexa</taxon>
        <taxon>Aconoidasida</taxon>
        <taxon>Piroplasmida</taxon>
        <taxon>Babesiidae</taxon>
        <taxon>Babesia</taxon>
    </lineage>
</organism>
<keyword evidence="3" id="KW-0325">Glycoprotein</keyword>
<keyword evidence="4" id="KW-1133">Transmembrane helix</keyword>
<dbReference type="InterPro" id="IPR013128">
    <property type="entry name" value="Peptidase_C1A"/>
</dbReference>
<dbReference type="AlphaFoldDB" id="A0AAD8PEI5"/>
<dbReference type="InterPro" id="IPR038765">
    <property type="entry name" value="Papain-like_cys_pep_sf"/>
</dbReference>
<dbReference type="Gene3D" id="3.90.70.10">
    <property type="entry name" value="Cysteine proteinases"/>
    <property type="match status" value="1"/>
</dbReference>
<evidence type="ECO:0000313" key="7">
    <source>
        <dbReference type="EMBL" id="KAK1443903.1"/>
    </source>
</evidence>
<dbReference type="GO" id="GO:0008234">
    <property type="term" value="F:cysteine-type peptidase activity"/>
    <property type="evidence" value="ECO:0007669"/>
    <property type="project" value="InterPro"/>
</dbReference>
<dbReference type="InterPro" id="IPR013201">
    <property type="entry name" value="Prot_inhib_I29"/>
</dbReference>
<dbReference type="SUPFAM" id="SSF54001">
    <property type="entry name" value="Cysteine proteinases"/>
    <property type="match status" value="1"/>
</dbReference>
<evidence type="ECO:0000313" key="8">
    <source>
        <dbReference type="Proteomes" id="UP001230268"/>
    </source>
</evidence>
<evidence type="ECO:0000259" key="6">
    <source>
        <dbReference type="SMART" id="SM00848"/>
    </source>
</evidence>
<dbReference type="GO" id="GO:0006508">
    <property type="term" value="P:proteolysis"/>
    <property type="evidence" value="ECO:0007669"/>
    <property type="project" value="InterPro"/>
</dbReference>
<comment type="caution">
    <text evidence="7">The sequence shown here is derived from an EMBL/GenBank/DDBJ whole genome shotgun (WGS) entry which is preliminary data.</text>
</comment>
<evidence type="ECO:0000256" key="4">
    <source>
        <dbReference type="SAM" id="Phobius"/>
    </source>
</evidence>
<protein>
    <submittedName>
        <fullName evidence="7">Cysteine proteinases like protein</fullName>
    </submittedName>
</protein>
<keyword evidence="2" id="KW-0865">Zymogen</keyword>
<dbReference type="Pfam" id="PF08246">
    <property type="entry name" value="Inhibitor_I29"/>
    <property type="match status" value="1"/>
</dbReference>
<dbReference type="InterPro" id="IPR025661">
    <property type="entry name" value="Pept_asp_AS"/>
</dbReference>
<dbReference type="InterPro" id="IPR000668">
    <property type="entry name" value="Peptidase_C1A_C"/>
</dbReference>
<dbReference type="SMART" id="SM00645">
    <property type="entry name" value="Pept_C1"/>
    <property type="match status" value="1"/>
</dbReference>
<dbReference type="CDD" id="cd02248">
    <property type="entry name" value="Peptidase_C1A"/>
    <property type="match status" value="1"/>
</dbReference>